<dbReference type="SUPFAM" id="SSF53335">
    <property type="entry name" value="S-adenosyl-L-methionine-dependent methyltransferases"/>
    <property type="match status" value="1"/>
</dbReference>
<accession>A0AAV9K1M5</accession>
<dbReference type="GO" id="GO:0010487">
    <property type="term" value="F:thermospermine synthase activity"/>
    <property type="evidence" value="ECO:0007669"/>
    <property type="project" value="TreeGrafter"/>
</dbReference>
<proteinExistence type="inferred from homology"/>
<comment type="similarity">
    <text evidence="1">Belongs to the spermidine/spermine synthase family.</text>
</comment>
<organism evidence="6 7">
    <name type="scientific">Solanum pinnatisectum</name>
    <name type="common">tansyleaf nightshade</name>
    <dbReference type="NCBI Taxonomy" id="50273"/>
    <lineage>
        <taxon>Eukaryota</taxon>
        <taxon>Viridiplantae</taxon>
        <taxon>Streptophyta</taxon>
        <taxon>Embryophyta</taxon>
        <taxon>Tracheophyta</taxon>
        <taxon>Spermatophyta</taxon>
        <taxon>Magnoliopsida</taxon>
        <taxon>eudicotyledons</taxon>
        <taxon>Gunneridae</taxon>
        <taxon>Pentapetalae</taxon>
        <taxon>asterids</taxon>
        <taxon>lamiids</taxon>
        <taxon>Solanales</taxon>
        <taxon>Solanaceae</taxon>
        <taxon>Solanoideae</taxon>
        <taxon>Solaneae</taxon>
        <taxon>Solanum</taxon>
    </lineage>
</organism>
<keyword evidence="7" id="KW-1185">Reference proteome</keyword>
<reference evidence="6 7" key="1">
    <citation type="submission" date="2023-10" db="EMBL/GenBank/DDBJ databases">
        <title>Genome-Wide Identification Analysis in wild type Solanum Pinnatisectum Reveals Some Genes Defensing Phytophthora Infestans.</title>
        <authorList>
            <person name="Sun C."/>
        </authorList>
    </citation>
    <scope>NUCLEOTIDE SEQUENCE [LARGE SCALE GENOMIC DNA]</scope>
    <source>
        <strain evidence="6">LQN</strain>
        <tissue evidence="6">Leaf</tissue>
    </source>
</reference>
<dbReference type="FunFam" id="3.40.50.150:FF:000088">
    <property type="entry name" value="Polyamine aminopropyltransferase"/>
    <property type="match status" value="1"/>
</dbReference>
<evidence type="ECO:0000313" key="7">
    <source>
        <dbReference type="Proteomes" id="UP001311915"/>
    </source>
</evidence>
<protein>
    <recommendedName>
        <fullName evidence="5">PABS domain-containing protein</fullName>
    </recommendedName>
</protein>
<comment type="caution">
    <text evidence="6">The sequence shown here is derived from an EMBL/GenBank/DDBJ whole genome shotgun (WGS) entry which is preliminary data.</text>
</comment>
<name>A0AAV9K1M5_9SOLN</name>
<keyword evidence="3 4" id="KW-0620">Polyamine biosynthesis</keyword>
<dbReference type="PANTHER" id="PTHR43317">
    <property type="entry name" value="THERMOSPERMINE SYNTHASE ACAULIS5"/>
    <property type="match status" value="1"/>
</dbReference>
<feature type="active site" description="Proton acceptor" evidence="4">
    <location>
        <position position="74"/>
    </location>
</feature>
<keyword evidence="2 4" id="KW-0808">Transferase</keyword>
<evidence type="ECO:0000256" key="2">
    <source>
        <dbReference type="ARBA" id="ARBA00022679"/>
    </source>
</evidence>
<evidence type="ECO:0000259" key="5">
    <source>
        <dbReference type="PROSITE" id="PS51006"/>
    </source>
</evidence>
<dbReference type="PROSITE" id="PS51006">
    <property type="entry name" value="PABS_2"/>
    <property type="match status" value="1"/>
</dbReference>
<evidence type="ECO:0000256" key="1">
    <source>
        <dbReference type="ARBA" id="ARBA00007867"/>
    </source>
</evidence>
<evidence type="ECO:0000313" key="6">
    <source>
        <dbReference type="EMBL" id="KAK4707079.1"/>
    </source>
</evidence>
<feature type="domain" description="PABS" evidence="5">
    <location>
        <begin position="1"/>
        <end position="154"/>
    </location>
</feature>
<dbReference type="InterPro" id="IPR029063">
    <property type="entry name" value="SAM-dependent_MTases_sf"/>
</dbReference>
<dbReference type="PANTHER" id="PTHR43317:SF1">
    <property type="entry name" value="THERMOSPERMINE SYNTHASE ACAULIS5"/>
    <property type="match status" value="1"/>
</dbReference>
<sequence>MGGGEGSAAREVLRNKSVDRVVMCDIDQEVVDFCRKHLIANQEAFRNKKLYLVIDDAKGELEKREEKFDMIVGDLTDPVQGGPCYQLYTKSFYENILKPKLNDNIMARIFTHKQVFSSIYNTIKQVFKPHVPSFADTWGWVMASDQPFCLYAAKFDKNIAERIEGELLYLNASSFISSSIFNKTLALTLKNETHVYTEDDARFIHGHGIN</sequence>
<dbReference type="GO" id="GO:0006596">
    <property type="term" value="P:polyamine biosynthetic process"/>
    <property type="evidence" value="ECO:0007669"/>
    <property type="project" value="UniProtKB-UniRule"/>
</dbReference>
<dbReference type="CDD" id="cd02440">
    <property type="entry name" value="AdoMet_MTases"/>
    <property type="match status" value="1"/>
</dbReference>
<gene>
    <name evidence="6" type="ORF">R3W88_033377</name>
</gene>
<dbReference type="Proteomes" id="UP001311915">
    <property type="component" value="Unassembled WGS sequence"/>
</dbReference>
<dbReference type="AlphaFoldDB" id="A0AAV9K1M5"/>
<evidence type="ECO:0000256" key="4">
    <source>
        <dbReference type="PROSITE-ProRule" id="PRU00354"/>
    </source>
</evidence>
<evidence type="ECO:0000256" key="3">
    <source>
        <dbReference type="ARBA" id="ARBA00023115"/>
    </source>
</evidence>
<dbReference type="Pfam" id="PF01564">
    <property type="entry name" value="Spermine_synth"/>
    <property type="match status" value="1"/>
</dbReference>
<dbReference type="EMBL" id="JAWPEI010000029">
    <property type="protein sequence ID" value="KAK4707079.1"/>
    <property type="molecule type" value="Genomic_DNA"/>
</dbReference>
<dbReference type="InterPro" id="IPR030374">
    <property type="entry name" value="PABS"/>
</dbReference>
<dbReference type="Gene3D" id="3.40.50.150">
    <property type="entry name" value="Vaccinia Virus protein VP39"/>
    <property type="match status" value="1"/>
</dbReference>